<organism evidence="7 8">
    <name type="scientific">Ascaris lumbricoides</name>
    <name type="common">Giant roundworm</name>
    <dbReference type="NCBI Taxonomy" id="6252"/>
    <lineage>
        <taxon>Eukaryota</taxon>
        <taxon>Metazoa</taxon>
        <taxon>Ecdysozoa</taxon>
        <taxon>Nematoda</taxon>
        <taxon>Chromadorea</taxon>
        <taxon>Rhabditida</taxon>
        <taxon>Spirurina</taxon>
        <taxon>Ascaridomorpha</taxon>
        <taxon>Ascaridoidea</taxon>
        <taxon>Ascarididae</taxon>
        <taxon>Ascaris</taxon>
    </lineage>
</organism>
<evidence type="ECO:0000256" key="3">
    <source>
        <dbReference type="ARBA" id="ARBA00022989"/>
    </source>
</evidence>
<evidence type="ECO:0000313" key="8">
    <source>
        <dbReference type="WBParaSite" id="ALUE_0000986701-mRNA-1"/>
    </source>
</evidence>
<name>A0A9J2PIW6_ASCLU</name>
<proteinExistence type="predicted"/>
<accession>A0A9J2PIW6</accession>
<feature type="transmembrane region" description="Helical" evidence="6">
    <location>
        <begin position="353"/>
        <end position="375"/>
    </location>
</feature>
<dbReference type="GO" id="GO:0005886">
    <property type="term" value="C:plasma membrane"/>
    <property type="evidence" value="ECO:0007669"/>
    <property type="project" value="TreeGrafter"/>
</dbReference>
<keyword evidence="3 6" id="KW-1133">Transmembrane helix</keyword>
<dbReference type="AlphaFoldDB" id="A0A9J2PIW6"/>
<feature type="transmembrane region" description="Helical" evidence="6">
    <location>
        <begin position="387"/>
        <end position="408"/>
    </location>
</feature>
<keyword evidence="4 6" id="KW-0472">Membrane</keyword>
<dbReference type="Proteomes" id="UP000036681">
    <property type="component" value="Unplaced"/>
</dbReference>
<feature type="transmembrane region" description="Helical" evidence="6">
    <location>
        <begin position="50"/>
        <end position="72"/>
    </location>
</feature>
<feature type="transmembrane region" description="Helical" evidence="6">
    <location>
        <begin position="291"/>
        <end position="315"/>
    </location>
</feature>
<feature type="transmembrane region" description="Helical" evidence="6">
    <location>
        <begin position="92"/>
        <end position="117"/>
    </location>
</feature>
<keyword evidence="2 6" id="KW-0812">Transmembrane</keyword>
<feature type="transmembrane region" description="Helical" evidence="6">
    <location>
        <begin position="420"/>
        <end position="439"/>
    </location>
</feature>
<dbReference type="Pfam" id="PF02535">
    <property type="entry name" value="Zip"/>
    <property type="match status" value="1"/>
</dbReference>
<evidence type="ECO:0000256" key="1">
    <source>
        <dbReference type="ARBA" id="ARBA00004141"/>
    </source>
</evidence>
<dbReference type="PANTHER" id="PTHR11040:SF219">
    <property type="entry name" value="ZRT (ZRT), IRT- (IRT-) LIKE PROTEIN TRANSPORTER"/>
    <property type="match status" value="1"/>
</dbReference>
<feature type="transmembrane region" description="Helical" evidence="6">
    <location>
        <begin position="321"/>
        <end position="341"/>
    </location>
</feature>
<feature type="compositionally biased region" description="Low complexity" evidence="5">
    <location>
        <begin position="188"/>
        <end position="197"/>
    </location>
</feature>
<evidence type="ECO:0000256" key="5">
    <source>
        <dbReference type="SAM" id="MobiDB-lite"/>
    </source>
</evidence>
<evidence type="ECO:0000256" key="4">
    <source>
        <dbReference type="ARBA" id="ARBA00023136"/>
    </source>
</evidence>
<dbReference type="PANTHER" id="PTHR11040">
    <property type="entry name" value="ZINC/IRON TRANSPORTER"/>
    <property type="match status" value="1"/>
</dbReference>
<evidence type="ECO:0000313" key="7">
    <source>
        <dbReference type="Proteomes" id="UP000036681"/>
    </source>
</evidence>
<evidence type="ECO:0000256" key="2">
    <source>
        <dbReference type="ARBA" id="ARBA00022692"/>
    </source>
</evidence>
<protein>
    <submittedName>
        <fullName evidence="8">Uncharacterized protein</fullName>
    </submittedName>
</protein>
<reference evidence="8" key="1">
    <citation type="submission" date="2023-03" db="UniProtKB">
        <authorList>
            <consortium name="WormBaseParasite"/>
        </authorList>
    </citation>
    <scope>IDENTIFICATION</scope>
</reference>
<evidence type="ECO:0000256" key="6">
    <source>
        <dbReference type="SAM" id="Phobius"/>
    </source>
</evidence>
<dbReference type="GO" id="GO:0005385">
    <property type="term" value="F:zinc ion transmembrane transporter activity"/>
    <property type="evidence" value="ECO:0007669"/>
    <property type="project" value="TreeGrafter"/>
</dbReference>
<keyword evidence="7" id="KW-1185">Reference proteome</keyword>
<feature type="region of interest" description="Disordered" evidence="5">
    <location>
        <begin position="174"/>
        <end position="197"/>
    </location>
</feature>
<feature type="transmembrane region" description="Helical" evidence="6">
    <location>
        <begin position="6"/>
        <end position="29"/>
    </location>
</feature>
<sequence>MNLTGVKFILLGLMVAITFLCGMLPLKLLKFLRKSAASAATSSKQRNVSLVLCLLTCFSGGVFLATCFLHLFPELKEHLSMMEEEYEFYVSYPVAELLSCCGFFLLFFLEELFLLFVPGLGHSHGPPVANFIRSDGGVREAGESFQGIHTEMSACEGGAPDAVKAYNSSCNSNIKEDDSSPKQGLLCSTTSSNSSQSTEQATQCIGTSHQQCQRARRRQRAASCELRVVRPEHSTDYGSITRLPSQTTDGFYRSRNDINLAEPEACETNCETVKEDPPILMKSMPHAHSHGVRSITFVLAISFHSVIEGLAFGVQHDAAELSALFISLMVHKVIVAFSVGLQLGRTHAHSLGWVCGSVLLLALMSPLGGLIGMFVQNAQIDTKVKDFIILILQGLAVGTFIYVTFFEVLLHERDNEHPNLLKLAFMIIGFALIGSLRMLDTHSHDGSSHGHSHE</sequence>
<dbReference type="WBParaSite" id="ALUE_0000986701-mRNA-1">
    <property type="protein sequence ID" value="ALUE_0000986701-mRNA-1"/>
    <property type="gene ID" value="ALUE_0000986701"/>
</dbReference>
<comment type="subcellular location">
    <subcellularLocation>
        <location evidence="1">Membrane</location>
        <topology evidence="1">Multi-pass membrane protein</topology>
    </subcellularLocation>
</comment>
<dbReference type="InterPro" id="IPR003689">
    <property type="entry name" value="ZIP"/>
</dbReference>